<reference evidence="12 13" key="1">
    <citation type="submission" date="2018-04" db="EMBL/GenBank/DDBJ databases">
        <title>Thalassorhabdus spongiae gen. nov., sp. nov., isolated from a marine sponge in South-West Iceland.</title>
        <authorList>
            <person name="Knobloch S."/>
            <person name="Daussin A."/>
            <person name="Johannsson R."/>
            <person name="Marteinsson V.T."/>
        </authorList>
    </citation>
    <scope>NUCLEOTIDE SEQUENCE [LARGE SCALE GENOMIC DNA]</scope>
    <source>
        <strain evidence="12 13">Hp12</strain>
    </source>
</reference>
<dbReference type="EMBL" id="QDDL01000001">
    <property type="protein sequence ID" value="PVZ72100.1"/>
    <property type="molecule type" value="Genomic_DNA"/>
</dbReference>
<feature type="domain" description="OmpR/PhoB-type" evidence="11">
    <location>
        <begin position="135"/>
        <end position="234"/>
    </location>
</feature>
<dbReference type="FunFam" id="1.10.10.10:FF:000099">
    <property type="entry name" value="Two-component system response regulator TorR"/>
    <property type="match status" value="1"/>
</dbReference>
<keyword evidence="4" id="KW-0902">Two-component regulatory system</keyword>
<keyword evidence="5" id="KW-0805">Transcription regulation</keyword>
<dbReference type="GO" id="GO:0005829">
    <property type="term" value="C:cytosol"/>
    <property type="evidence" value="ECO:0007669"/>
    <property type="project" value="TreeGrafter"/>
</dbReference>
<dbReference type="Gene3D" id="6.10.250.690">
    <property type="match status" value="1"/>
</dbReference>
<protein>
    <submittedName>
        <fullName evidence="12">DNA-binding response regulator</fullName>
    </submittedName>
</protein>
<dbReference type="InterPro" id="IPR036388">
    <property type="entry name" value="WH-like_DNA-bd_sf"/>
</dbReference>
<evidence type="ECO:0000313" key="13">
    <source>
        <dbReference type="Proteomes" id="UP000244906"/>
    </source>
</evidence>
<dbReference type="RefSeq" id="WP_116685685.1">
    <property type="nucleotide sequence ID" value="NZ_CAWNYD010000001.1"/>
</dbReference>
<dbReference type="PANTHER" id="PTHR48111:SF47">
    <property type="entry name" value="TRANSCRIPTIONAL REGULATORY PROTEIN RSTA"/>
    <property type="match status" value="1"/>
</dbReference>
<dbReference type="OrthoDB" id="9802426at2"/>
<feature type="domain" description="Response regulatory" evidence="10">
    <location>
        <begin position="9"/>
        <end position="122"/>
    </location>
</feature>
<evidence type="ECO:0000256" key="5">
    <source>
        <dbReference type="ARBA" id="ARBA00023015"/>
    </source>
</evidence>
<dbReference type="CDD" id="cd00383">
    <property type="entry name" value="trans_reg_C"/>
    <property type="match status" value="1"/>
</dbReference>
<dbReference type="FunFam" id="3.40.50.2300:FF:000001">
    <property type="entry name" value="DNA-binding response regulator PhoB"/>
    <property type="match status" value="1"/>
</dbReference>
<dbReference type="CDD" id="cd19939">
    <property type="entry name" value="REC_OmpR_BfmR-like"/>
    <property type="match status" value="1"/>
</dbReference>
<dbReference type="InterPro" id="IPR039420">
    <property type="entry name" value="WalR-like"/>
</dbReference>
<dbReference type="PANTHER" id="PTHR48111">
    <property type="entry name" value="REGULATOR OF RPOS"/>
    <property type="match status" value="1"/>
</dbReference>
<evidence type="ECO:0000313" key="12">
    <source>
        <dbReference type="EMBL" id="PVZ72100.1"/>
    </source>
</evidence>
<dbReference type="SMART" id="SM00862">
    <property type="entry name" value="Trans_reg_C"/>
    <property type="match status" value="1"/>
</dbReference>
<evidence type="ECO:0000256" key="1">
    <source>
        <dbReference type="ARBA" id="ARBA00004496"/>
    </source>
</evidence>
<gene>
    <name evidence="12" type="ORF">DC094_03530</name>
</gene>
<dbReference type="InterPro" id="IPR001789">
    <property type="entry name" value="Sig_transdc_resp-reg_receiver"/>
</dbReference>
<evidence type="ECO:0000256" key="7">
    <source>
        <dbReference type="ARBA" id="ARBA00023163"/>
    </source>
</evidence>
<dbReference type="SUPFAM" id="SSF46894">
    <property type="entry name" value="C-terminal effector domain of the bipartite response regulators"/>
    <property type="match status" value="1"/>
</dbReference>
<dbReference type="GO" id="GO:0000976">
    <property type="term" value="F:transcription cis-regulatory region binding"/>
    <property type="evidence" value="ECO:0007669"/>
    <property type="project" value="TreeGrafter"/>
</dbReference>
<evidence type="ECO:0000256" key="6">
    <source>
        <dbReference type="ARBA" id="ARBA00023125"/>
    </source>
</evidence>
<dbReference type="Pfam" id="PF00072">
    <property type="entry name" value="Response_reg"/>
    <property type="match status" value="1"/>
</dbReference>
<dbReference type="InterPro" id="IPR016032">
    <property type="entry name" value="Sig_transdc_resp-reg_C-effctor"/>
</dbReference>
<comment type="subcellular location">
    <subcellularLocation>
        <location evidence="1">Cytoplasm</location>
    </subcellularLocation>
</comment>
<evidence type="ECO:0000259" key="11">
    <source>
        <dbReference type="PROSITE" id="PS51755"/>
    </source>
</evidence>
<dbReference type="PROSITE" id="PS51755">
    <property type="entry name" value="OMPR_PHOB"/>
    <property type="match status" value="1"/>
</dbReference>
<proteinExistence type="predicted"/>
<dbReference type="Pfam" id="PF00486">
    <property type="entry name" value="Trans_reg_C"/>
    <property type="match status" value="1"/>
</dbReference>
<evidence type="ECO:0000256" key="3">
    <source>
        <dbReference type="ARBA" id="ARBA00022553"/>
    </source>
</evidence>
<dbReference type="SMART" id="SM00448">
    <property type="entry name" value="REC"/>
    <property type="match status" value="1"/>
</dbReference>
<dbReference type="AlphaFoldDB" id="A0A2V1H2A7"/>
<keyword evidence="6 9" id="KW-0238">DNA-binding</keyword>
<keyword evidence="2" id="KW-0963">Cytoplasm</keyword>
<dbReference type="InterPro" id="IPR011006">
    <property type="entry name" value="CheY-like_superfamily"/>
</dbReference>
<evidence type="ECO:0000256" key="8">
    <source>
        <dbReference type="PROSITE-ProRule" id="PRU00169"/>
    </source>
</evidence>
<name>A0A2V1H2A7_9GAMM</name>
<keyword evidence="7" id="KW-0804">Transcription</keyword>
<evidence type="ECO:0000256" key="4">
    <source>
        <dbReference type="ARBA" id="ARBA00023012"/>
    </source>
</evidence>
<sequence length="235" mass="26628">MNTENTKPYILLVEDDLELAKLTANYLDKNGFHVETVSNGSDAVEVILRTQPALLILDLMLPGKDGMDICKEVRNQFSAPILMLTAKSDDIDQILGLEIGADDYLCKPAEPRLLLARVKALLRRNDRSQQDSNNQQLFRFGNLSIDKRRRSVKVDQNDVDLNTQEFELLCCLADNAGHVLSRDDIFQQVRGFEYDGVSRFVDITISHLRNKLNDNGSKPQRIKTVFGKGYMLNDL</sequence>
<dbReference type="GO" id="GO:0032993">
    <property type="term" value="C:protein-DNA complex"/>
    <property type="evidence" value="ECO:0007669"/>
    <property type="project" value="TreeGrafter"/>
</dbReference>
<evidence type="ECO:0000256" key="2">
    <source>
        <dbReference type="ARBA" id="ARBA00022490"/>
    </source>
</evidence>
<dbReference type="Gene3D" id="1.10.10.10">
    <property type="entry name" value="Winged helix-like DNA-binding domain superfamily/Winged helix DNA-binding domain"/>
    <property type="match status" value="1"/>
</dbReference>
<dbReference type="GO" id="GO:0000156">
    <property type="term" value="F:phosphorelay response regulator activity"/>
    <property type="evidence" value="ECO:0007669"/>
    <property type="project" value="TreeGrafter"/>
</dbReference>
<dbReference type="InterPro" id="IPR001867">
    <property type="entry name" value="OmpR/PhoB-type_DNA-bd"/>
</dbReference>
<evidence type="ECO:0000256" key="9">
    <source>
        <dbReference type="PROSITE-ProRule" id="PRU01091"/>
    </source>
</evidence>
<evidence type="ECO:0000259" key="10">
    <source>
        <dbReference type="PROSITE" id="PS50110"/>
    </source>
</evidence>
<dbReference type="Gene3D" id="3.40.50.2300">
    <property type="match status" value="1"/>
</dbReference>
<organism evidence="12 13">
    <name type="scientific">Pelagibaculum spongiae</name>
    <dbReference type="NCBI Taxonomy" id="2080658"/>
    <lineage>
        <taxon>Bacteria</taxon>
        <taxon>Pseudomonadati</taxon>
        <taxon>Pseudomonadota</taxon>
        <taxon>Gammaproteobacteria</taxon>
        <taxon>Oceanospirillales</taxon>
        <taxon>Pelagibaculum</taxon>
    </lineage>
</organism>
<dbReference type="PROSITE" id="PS50110">
    <property type="entry name" value="RESPONSE_REGULATORY"/>
    <property type="match status" value="1"/>
</dbReference>
<keyword evidence="13" id="KW-1185">Reference proteome</keyword>
<feature type="DNA-binding region" description="OmpR/PhoB-type" evidence="9">
    <location>
        <begin position="135"/>
        <end position="234"/>
    </location>
</feature>
<comment type="caution">
    <text evidence="12">The sequence shown here is derived from an EMBL/GenBank/DDBJ whole genome shotgun (WGS) entry which is preliminary data.</text>
</comment>
<feature type="modified residue" description="4-aspartylphosphate" evidence="8">
    <location>
        <position position="58"/>
    </location>
</feature>
<dbReference type="GO" id="GO:0006355">
    <property type="term" value="P:regulation of DNA-templated transcription"/>
    <property type="evidence" value="ECO:0007669"/>
    <property type="project" value="InterPro"/>
</dbReference>
<keyword evidence="3 8" id="KW-0597">Phosphoprotein</keyword>
<dbReference type="Proteomes" id="UP000244906">
    <property type="component" value="Unassembled WGS sequence"/>
</dbReference>
<dbReference type="SUPFAM" id="SSF52172">
    <property type="entry name" value="CheY-like"/>
    <property type="match status" value="1"/>
</dbReference>
<accession>A0A2V1H2A7</accession>